<evidence type="ECO:0000256" key="5">
    <source>
        <dbReference type="HAMAP-Rule" id="MF_01334"/>
    </source>
</evidence>
<dbReference type="HAMAP" id="MF_01336">
    <property type="entry name" value="Ribosomal_bL25"/>
    <property type="match status" value="1"/>
</dbReference>
<organism evidence="8 9">
    <name type="scientific">Candidatus Methylocalor cossyra</name>
    <dbReference type="NCBI Taxonomy" id="3108543"/>
    <lineage>
        <taxon>Bacteria</taxon>
        <taxon>Pseudomonadati</taxon>
        <taxon>Pseudomonadota</taxon>
        <taxon>Gammaproteobacteria</taxon>
        <taxon>Methylococcales</taxon>
        <taxon>Methylococcaceae</taxon>
        <taxon>Candidatus Methylocalor</taxon>
    </lineage>
</organism>
<dbReference type="SUPFAM" id="SSF50715">
    <property type="entry name" value="Ribosomal protein L25-like"/>
    <property type="match status" value="1"/>
</dbReference>
<dbReference type="Pfam" id="PF01386">
    <property type="entry name" value="Ribosomal_L25p"/>
    <property type="match status" value="1"/>
</dbReference>
<dbReference type="CDD" id="cd00495">
    <property type="entry name" value="Ribosomal_L25_TL5_CTC"/>
    <property type="match status" value="1"/>
</dbReference>
<feature type="domain" description="Large ribosomal subunit protein bL25 beta" evidence="7">
    <location>
        <begin position="102"/>
        <end position="189"/>
    </location>
</feature>
<evidence type="ECO:0000313" key="9">
    <source>
        <dbReference type="Proteomes" id="UP001497493"/>
    </source>
</evidence>
<dbReference type="NCBIfam" id="TIGR00731">
    <property type="entry name" value="bL25_bact_ctc"/>
    <property type="match status" value="1"/>
</dbReference>
<dbReference type="GO" id="GO:0005840">
    <property type="term" value="C:ribosome"/>
    <property type="evidence" value="ECO:0007669"/>
    <property type="project" value="UniProtKB-KW"/>
</dbReference>
<keyword evidence="2 5" id="KW-0694">RNA-binding</keyword>
<dbReference type="InterPro" id="IPR020057">
    <property type="entry name" value="Ribosomal_bL25_b-dom"/>
</dbReference>
<dbReference type="InterPro" id="IPR020056">
    <property type="entry name" value="Rbsml_bL25/Gln-tRNA_synth_N"/>
</dbReference>
<name>A0ABM9NK39_9GAMM</name>
<dbReference type="Pfam" id="PF14693">
    <property type="entry name" value="Ribosomal_TL5_C"/>
    <property type="match status" value="1"/>
</dbReference>
<dbReference type="EMBL" id="OZ026884">
    <property type="protein sequence ID" value="CAL1240988.1"/>
    <property type="molecule type" value="Genomic_DNA"/>
</dbReference>
<gene>
    <name evidence="5 8" type="primary">rplY</name>
    <name evidence="5" type="synonym">ctc</name>
    <name evidence="8" type="ORF">MECH1_V1_2212</name>
</gene>
<dbReference type="RefSeq" id="WP_348757528.1">
    <property type="nucleotide sequence ID" value="NZ_OZ026884.1"/>
</dbReference>
<comment type="similarity">
    <text evidence="5">Belongs to the bacterial ribosomal protein bL25 family. CTC subfamily.</text>
</comment>
<dbReference type="PANTHER" id="PTHR33284:SF1">
    <property type="entry name" value="RIBOSOMAL PROTEIN L25_GLN-TRNA SYNTHETASE, ANTI-CODON-BINDING DOMAIN-CONTAINING PROTEIN"/>
    <property type="match status" value="1"/>
</dbReference>
<comment type="subunit">
    <text evidence="5">Part of the 50S ribosomal subunit; part of the 5S rRNA/L5/L18/L25 subcomplex. Contacts the 5S rRNA. Binds to the 5S rRNA independently of L5 and L18.</text>
</comment>
<sequence>MADAFLFKAELRKGTGTGDARRLRRAGKIPAVVYGGGAEPVALVLKHNEVVKKLENDATYSHLLTLDVEGREERVVLKALQRHPSRPVIMHMDFQRVSTSEKIRVHVPLHFINQETSVGVKKGGVITHNLVDVEVACLPDRLPEHIDVDMAEVDVGESIHLSDLKLPEGVEIVALLQGPEHDLPVAVIQPGRLAESAEGGG</sequence>
<keyword evidence="4 5" id="KW-0687">Ribonucleoprotein</keyword>
<evidence type="ECO:0000259" key="6">
    <source>
        <dbReference type="Pfam" id="PF01386"/>
    </source>
</evidence>
<dbReference type="PANTHER" id="PTHR33284">
    <property type="entry name" value="RIBOSOMAL PROTEIN L25/GLN-TRNA SYNTHETASE, ANTI-CODON-BINDING DOMAIN-CONTAINING PROTEIN"/>
    <property type="match status" value="1"/>
</dbReference>
<dbReference type="HAMAP" id="MF_01334">
    <property type="entry name" value="Ribosomal_bL25_CTC"/>
    <property type="match status" value="1"/>
</dbReference>
<dbReference type="InterPro" id="IPR029751">
    <property type="entry name" value="Ribosomal_L25_dom"/>
</dbReference>
<accession>A0ABM9NK39</accession>
<keyword evidence="3 5" id="KW-0689">Ribosomal protein</keyword>
<comment type="function">
    <text evidence="5">This is one of the proteins that binds to the 5S RNA in the ribosome where it forms part of the central protuberance.</text>
</comment>
<protein>
    <recommendedName>
        <fullName evidence="5">Large ribosomal subunit protein bL25</fullName>
    </recommendedName>
    <alternativeName>
        <fullName evidence="5">General stress protein CTC</fullName>
    </alternativeName>
</protein>
<reference evidence="8 9" key="1">
    <citation type="submission" date="2024-04" db="EMBL/GenBank/DDBJ databases">
        <authorList>
            <person name="Cremers G."/>
        </authorList>
    </citation>
    <scope>NUCLEOTIDE SEQUENCE [LARGE SCALE GENOMIC DNA]</scope>
    <source>
        <strain evidence="8">MeCH1-AG</strain>
    </source>
</reference>
<evidence type="ECO:0000313" key="8">
    <source>
        <dbReference type="EMBL" id="CAL1240988.1"/>
    </source>
</evidence>
<dbReference type="InterPro" id="IPR020055">
    <property type="entry name" value="Ribosomal_bL25_short"/>
</dbReference>
<dbReference type="NCBIfam" id="NF004612">
    <property type="entry name" value="PRK05943.1"/>
    <property type="match status" value="1"/>
</dbReference>
<dbReference type="InterPro" id="IPR037121">
    <property type="entry name" value="Ribosomal_bL25_C"/>
</dbReference>
<keyword evidence="1 5" id="KW-0699">rRNA-binding</keyword>
<evidence type="ECO:0000256" key="3">
    <source>
        <dbReference type="ARBA" id="ARBA00022980"/>
    </source>
</evidence>
<evidence type="ECO:0000256" key="4">
    <source>
        <dbReference type="ARBA" id="ARBA00023274"/>
    </source>
</evidence>
<dbReference type="Gene3D" id="2.40.240.10">
    <property type="entry name" value="Ribosomal Protein L25, Chain P"/>
    <property type="match status" value="1"/>
</dbReference>
<evidence type="ECO:0000256" key="1">
    <source>
        <dbReference type="ARBA" id="ARBA00022730"/>
    </source>
</evidence>
<evidence type="ECO:0000256" key="2">
    <source>
        <dbReference type="ARBA" id="ARBA00022884"/>
    </source>
</evidence>
<proteinExistence type="inferred from homology"/>
<feature type="domain" description="Large ribosomal subunit protein bL25 L25" evidence="6">
    <location>
        <begin position="8"/>
        <end position="94"/>
    </location>
</feature>
<dbReference type="NCBIfam" id="NF004128">
    <property type="entry name" value="PRK05618.1-2"/>
    <property type="match status" value="1"/>
</dbReference>
<keyword evidence="9" id="KW-1185">Reference proteome</keyword>
<dbReference type="NCBIfam" id="NF004130">
    <property type="entry name" value="PRK05618.1-5"/>
    <property type="match status" value="1"/>
</dbReference>
<dbReference type="InterPro" id="IPR001021">
    <property type="entry name" value="Ribosomal_bL25_long"/>
</dbReference>
<dbReference type="Gene3D" id="2.170.120.20">
    <property type="entry name" value="Ribosomal protein L25, beta domain"/>
    <property type="match status" value="1"/>
</dbReference>
<dbReference type="InterPro" id="IPR020930">
    <property type="entry name" value="Ribosomal_uL5_bac-type"/>
</dbReference>
<dbReference type="InterPro" id="IPR011035">
    <property type="entry name" value="Ribosomal_bL25/Gln-tRNA_synth"/>
</dbReference>
<dbReference type="Proteomes" id="UP001497493">
    <property type="component" value="Chromosome"/>
</dbReference>
<evidence type="ECO:0000259" key="7">
    <source>
        <dbReference type="Pfam" id="PF14693"/>
    </source>
</evidence>